<dbReference type="Gene3D" id="3.30.70.1070">
    <property type="entry name" value="Sporulation related repeat"/>
    <property type="match status" value="1"/>
</dbReference>
<evidence type="ECO:0000313" key="1">
    <source>
        <dbReference type="EMBL" id="KPQ26826.1"/>
    </source>
</evidence>
<gene>
    <name evidence="1" type="ORF">HLUCCX14_17100</name>
</gene>
<dbReference type="EMBL" id="LJZQ01000042">
    <property type="protein sequence ID" value="KPQ26826.1"/>
    <property type="molecule type" value="Genomic_DNA"/>
</dbReference>
<evidence type="ECO:0000313" key="2">
    <source>
        <dbReference type="Proteomes" id="UP000050416"/>
    </source>
</evidence>
<name>A0A0N8KK09_9GAMM</name>
<reference evidence="1 2" key="1">
    <citation type="submission" date="2015-09" db="EMBL/GenBank/DDBJ databases">
        <title>Identification and resolution of microdiversity through metagenomic sequencing of parallel consortia.</title>
        <authorList>
            <person name="Nelson W.C."/>
            <person name="Romine M.F."/>
            <person name="Lindemann S.R."/>
        </authorList>
    </citation>
    <scope>NUCLEOTIDE SEQUENCE [LARGE SCALE GENOMIC DNA]</scope>
    <source>
        <strain evidence="1">HL-55</strain>
    </source>
</reference>
<dbReference type="PATRIC" id="fig|1305731.5.peg.2385"/>
<dbReference type="GO" id="GO:0042834">
    <property type="term" value="F:peptidoglycan binding"/>
    <property type="evidence" value="ECO:0007669"/>
    <property type="project" value="InterPro"/>
</dbReference>
<sequence length="73" mass="8331">MVAGNRERTVLNVLERAPEDARLSYTLGERQGEPWFMLIFGEYPSREAAREGVEELPSVLGVAEPWVRSFDSY</sequence>
<proteinExistence type="predicted"/>
<dbReference type="Proteomes" id="UP000050416">
    <property type="component" value="Unassembled WGS sequence"/>
</dbReference>
<accession>A0A0N8KK09</accession>
<comment type="caution">
    <text evidence="1">The sequence shown here is derived from an EMBL/GenBank/DDBJ whole genome shotgun (WGS) entry which is preliminary data.</text>
</comment>
<dbReference type="InterPro" id="IPR036680">
    <property type="entry name" value="SPOR-like_sf"/>
</dbReference>
<protein>
    <submittedName>
        <fullName evidence="1">Sporulation related domain</fullName>
    </submittedName>
</protein>
<dbReference type="AlphaFoldDB" id="A0A0N8KK09"/>
<organism evidence="1 2">
    <name type="scientific">Marinobacter excellens HL-55</name>
    <dbReference type="NCBI Taxonomy" id="1305731"/>
    <lineage>
        <taxon>Bacteria</taxon>
        <taxon>Pseudomonadati</taxon>
        <taxon>Pseudomonadota</taxon>
        <taxon>Gammaproteobacteria</taxon>
        <taxon>Pseudomonadales</taxon>
        <taxon>Marinobacteraceae</taxon>
        <taxon>Marinobacter</taxon>
    </lineage>
</organism>